<reference evidence="30 31" key="6">
    <citation type="submission" date="2020-06" db="EMBL/GenBank/DDBJ databases">
        <authorList>
            <consortium name="Pathogen Informatics"/>
        </authorList>
    </citation>
    <scope>NUCLEOTIDE SEQUENCE [LARGE SCALE GENOMIC DNA]</scope>
    <source>
        <strain evidence="9 31">MOS105</strain>
        <strain evidence="10 32">MOS222</strain>
        <strain evidence="2 27">S040_N01_C01</strain>
        <strain evidence="3 25">S087_N01_C01</strain>
        <strain evidence="8 30">SG160</strain>
        <strain evidence="6 29">T012_N10_C04</strain>
        <strain evidence="4 24">T012_N16_C08</strain>
        <strain evidence="5 26">T065_N03_C06</strain>
        <strain evidence="7 28">T197_A02_C01</strain>
    </source>
</reference>
<dbReference type="EMBL" id="CACTOE010000010">
    <property type="protein sequence ID" value="CAA4127903.1"/>
    <property type="molecule type" value="Genomic_DNA"/>
</dbReference>
<evidence type="ECO:0000313" key="4">
    <source>
        <dbReference type="EMBL" id="CAA4361655.1"/>
    </source>
</evidence>
<evidence type="ECO:0000313" key="8">
    <source>
        <dbReference type="EMBL" id="CAC5789717.1"/>
    </source>
</evidence>
<protein>
    <submittedName>
        <fullName evidence="12">DUF454 domain-containing protein</fullName>
    </submittedName>
    <submittedName>
        <fullName evidence="10">Membrane spanning protein</fullName>
    </submittedName>
</protein>
<dbReference type="Proteomes" id="UP000547874">
    <property type="component" value="Unassembled WGS sequence"/>
</dbReference>
<dbReference type="EMBL" id="JAANEC010000099">
    <property type="protein sequence ID" value="NUY12757.1"/>
    <property type="molecule type" value="Genomic_DNA"/>
</dbReference>
<evidence type="ECO:0000313" key="2">
    <source>
        <dbReference type="EMBL" id="CAA4118391.1"/>
    </source>
</evidence>
<evidence type="ECO:0000313" key="6">
    <source>
        <dbReference type="EMBL" id="CAA6063155.1"/>
    </source>
</evidence>
<dbReference type="Proteomes" id="UP000032274">
    <property type="component" value="Unassembled WGS sequence"/>
</dbReference>
<dbReference type="Proteomes" id="UP000442782">
    <property type="component" value="Unassembled WGS sequence"/>
</dbReference>
<dbReference type="Proteomes" id="UP000250286">
    <property type="component" value="Unassembled WGS sequence"/>
</dbReference>
<evidence type="ECO:0000313" key="11">
    <source>
        <dbReference type="EMBL" id="KIT95208.1"/>
    </source>
</evidence>
<reference evidence="13 19" key="2">
    <citation type="journal article" date="2017" name="BMC Genomics">
        <title>Prophages and adaptation of Staphylococcus aureus ST398 to the human clinic.</title>
        <authorList>
            <consortium name="Regional Infection Control Group of the Centre Region"/>
            <person name="Diene S.M."/>
            <person name="Corvaglia A.R."/>
            <person name="Francois P."/>
            <person name="van der Mee-Marquet N."/>
        </authorList>
    </citation>
    <scope>NUCLEOTIDE SEQUENCE [LARGE SCALE GENOMIC DNA]</scope>
    <source>
        <strain evidence="13 19">SA13-246</strain>
    </source>
</reference>
<name>A0A0D1FVH6_STAAU</name>
<evidence type="ECO:0000313" key="7">
    <source>
        <dbReference type="EMBL" id="CAA6341118.1"/>
    </source>
</evidence>
<dbReference type="EMBL" id="UAUX01000009">
    <property type="protein sequence ID" value="SPZ98802.1"/>
    <property type="molecule type" value="Genomic_DNA"/>
</dbReference>
<dbReference type="Proteomes" id="UP000507112">
    <property type="component" value="Unassembled WGS sequence"/>
</dbReference>
<dbReference type="InterPro" id="IPR007401">
    <property type="entry name" value="DUF454"/>
</dbReference>
<dbReference type="Proteomes" id="UP000254224">
    <property type="component" value="Unassembled WGS sequence"/>
</dbReference>
<dbReference type="AlphaFoldDB" id="A0A0D1FVH6"/>
<dbReference type="EMBL" id="CAIIKR010000003">
    <property type="protein sequence ID" value="CAC8515532.1"/>
    <property type="molecule type" value="Genomic_DNA"/>
</dbReference>
<dbReference type="Proteomes" id="UP000442696">
    <property type="component" value="Unassembled WGS sequence"/>
</dbReference>
<evidence type="ECO:0000313" key="5">
    <source>
        <dbReference type="EMBL" id="CAA4678854.1"/>
    </source>
</evidence>
<evidence type="ECO:0000313" key="16">
    <source>
        <dbReference type="EMBL" id="SRZ65458.1"/>
    </source>
</evidence>
<evidence type="ECO:0000313" key="22">
    <source>
        <dbReference type="Proteomes" id="UP000254224"/>
    </source>
</evidence>
<dbReference type="EMBL" id="CACTPI010000005">
    <property type="protein sequence ID" value="CAA4118391.1"/>
    <property type="molecule type" value="Genomic_DNA"/>
</dbReference>
<dbReference type="EMBL" id="CAIIGD010000004">
    <property type="protein sequence ID" value="CAC8215102.1"/>
    <property type="molecule type" value="Genomic_DNA"/>
</dbReference>
<evidence type="ECO:0000313" key="15">
    <source>
        <dbReference type="EMBL" id="SPZ98802.1"/>
    </source>
</evidence>
<evidence type="ECO:0000313" key="3">
    <source>
        <dbReference type="EMBL" id="CAA4127903.1"/>
    </source>
</evidence>
<dbReference type="EMBL" id="CACUNS010000004">
    <property type="protein sequence ID" value="CAA6063155.1"/>
    <property type="molecule type" value="Genomic_DNA"/>
</dbReference>
<evidence type="ECO:0000313" key="13">
    <source>
        <dbReference type="EMBL" id="OWT16659.1"/>
    </source>
</evidence>
<evidence type="ECO:0000313" key="10">
    <source>
        <dbReference type="EMBL" id="CAC8515532.1"/>
    </source>
</evidence>
<evidence type="ECO:0000313" key="14">
    <source>
        <dbReference type="EMBL" id="RZH95550.1"/>
    </source>
</evidence>
<dbReference type="Proteomes" id="UP000443506">
    <property type="component" value="Unassembled WGS sequence"/>
</dbReference>
<dbReference type="KEGG" id="saur:SABB_01675"/>
<evidence type="ECO:0000313" key="27">
    <source>
        <dbReference type="Proteomes" id="UP000443708"/>
    </source>
</evidence>
<evidence type="ECO:0000313" key="12">
    <source>
        <dbReference type="EMBL" id="NUY12757.1"/>
    </source>
</evidence>
<dbReference type="EMBL" id="JXIG01000630">
    <property type="protein sequence ID" value="KIT95208.1"/>
    <property type="molecule type" value="Genomic_DNA"/>
</dbReference>
<dbReference type="Proteomes" id="UP000459586">
    <property type="component" value="Unassembled WGS sequence"/>
</dbReference>
<feature type="transmembrane region" description="Helical" evidence="1">
    <location>
        <begin position="97"/>
        <end position="115"/>
    </location>
</feature>
<evidence type="ECO:0000313" key="29">
    <source>
        <dbReference type="Proteomes" id="UP000459702"/>
    </source>
</evidence>
<organism evidence="10 32">
    <name type="scientific">Staphylococcus aureus</name>
    <dbReference type="NCBI Taxonomy" id="1280"/>
    <lineage>
        <taxon>Bacteria</taxon>
        <taxon>Bacillati</taxon>
        <taxon>Bacillota</taxon>
        <taxon>Bacilli</taxon>
        <taxon>Bacillales</taxon>
        <taxon>Staphylococcaceae</taxon>
        <taxon>Staphylococcus</taxon>
    </lineage>
</organism>
<dbReference type="Proteomes" id="UP000197894">
    <property type="component" value="Unassembled WGS sequence"/>
</dbReference>
<reference evidence="11 18" key="1">
    <citation type="submission" date="2015-01" db="EMBL/GenBank/DDBJ databases">
        <title>Characterization of Swiss Staphylococcus aureus strains involved in food poisoning.</title>
        <authorList>
            <person name="Crovadore J."/>
            <person name="Chablais R."/>
            <person name="Tonacini J."/>
            <person name="Schnyder B."/>
            <person name="Lefort F."/>
        </authorList>
    </citation>
    <scope>NUCLEOTIDE SEQUENCE [LARGE SCALE GENOMIC DNA]</scope>
    <source>
        <strain evidence="11 18">SA-120</strain>
    </source>
</reference>
<gene>
    <name evidence="10" type="primary">ybaN</name>
    <name evidence="13" type="ORF">AS572_07100</name>
    <name evidence="14" type="ORF">EIG94_02235</name>
    <name evidence="12" type="ORF">GQX37_09560</name>
    <name evidence="15" type="ORF">NCTC7878_02205</name>
    <name evidence="17" type="ORF">NCTC7972_01780</name>
    <name evidence="11" type="ORF">QU38_14950</name>
    <name evidence="3" type="ORF">SAMEA1029512_01605</name>
    <name evidence="2" type="ORF">SAMEA1029528_01419</name>
    <name evidence="16" type="ORF">SAMEA1531725_01068</name>
    <name evidence="4" type="ORF">SAMEA2078260_00788</name>
    <name evidence="6" type="ORF">SAMEA2078588_00920</name>
    <name evidence="7" type="ORF">SAMEA2080344_01175</name>
    <name evidence="5" type="ORF">SAMEA2081063_01041</name>
    <name evidence="8" type="ORF">SAMEA4008575_01294</name>
    <name evidence="9" type="ORF">SAMEA70146418_01523</name>
    <name evidence="10" type="ORF">SAMEA70245418_01479</name>
</gene>
<dbReference type="PANTHER" id="PTHR35813:SF1">
    <property type="entry name" value="INNER MEMBRANE PROTEIN YBAN"/>
    <property type="match status" value="1"/>
</dbReference>
<dbReference type="Pfam" id="PF04304">
    <property type="entry name" value="DUF454"/>
    <property type="match status" value="1"/>
</dbReference>
<dbReference type="EMBL" id="RQTC01000021">
    <property type="protein sequence ID" value="RZH95550.1"/>
    <property type="molecule type" value="Genomic_DNA"/>
</dbReference>
<dbReference type="RefSeq" id="WP_001237003.1">
    <property type="nucleotide sequence ID" value="NC_021670.1"/>
</dbReference>
<reference evidence="12 33" key="5">
    <citation type="journal article" date="2020" name="J. Antimicrob. Chemother.">
        <title>Detection of heterogeneous vancomycin intermediate resistance in MRSA isolates from Latin America.</title>
        <authorList>
            <person name="Castro B.E."/>
            <person name="Berrio M."/>
            <person name="Vargas M.L."/>
            <person name="Carvajal L.P."/>
            <person name="Millan L.V."/>
            <person name="Rios R."/>
            <person name="Hernandez A.K."/>
            <person name="Rincon S."/>
            <person name="Cubides P."/>
            <person name="Forero E."/>
            <person name="Dinh A."/>
            <person name="Seas C."/>
            <person name="Munita J.M."/>
            <person name="Arias C.A."/>
            <person name="Reyes J."/>
            <person name="Diaz L."/>
        </authorList>
    </citation>
    <scope>NUCLEOTIDE SEQUENCE [LARGE SCALE GENOMIC DNA]</scope>
    <source>
        <strain evidence="12 33">UE1097</strain>
    </source>
</reference>
<dbReference type="EMBL" id="CAIGXB010000003">
    <property type="protein sequence ID" value="CAC5789717.1"/>
    <property type="molecule type" value="Genomic_DNA"/>
</dbReference>
<evidence type="ECO:0000313" key="26">
    <source>
        <dbReference type="Proteomes" id="UP000443506"/>
    </source>
</evidence>
<dbReference type="EMBL" id="LNJK01000003">
    <property type="protein sequence ID" value="OWT16659.1"/>
    <property type="molecule type" value="Genomic_DNA"/>
</dbReference>
<dbReference type="Proteomes" id="UP000507408">
    <property type="component" value="Unassembled WGS sequence"/>
</dbReference>
<evidence type="ECO:0000313" key="30">
    <source>
        <dbReference type="Proteomes" id="UP000505390"/>
    </source>
</evidence>
<evidence type="ECO:0000313" key="23">
    <source>
        <dbReference type="Proteomes" id="UP000293434"/>
    </source>
</evidence>
<evidence type="ECO:0000313" key="20">
    <source>
        <dbReference type="Proteomes" id="UP000249913"/>
    </source>
</evidence>
<accession>A0A0D1FVH6</accession>
<feature type="transmembrane region" description="Helical" evidence="1">
    <location>
        <begin position="74"/>
        <end position="91"/>
    </location>
</feature>
<dbReference type="Proteomes" id="UP000293434">
    <property type="component" value="Unassembled WGS sequence"/>
</dbReference>
<evidence type="ECO:0000313" key="25">
    <source>
        <dbReference type="Proteomes" id="UP000442782"/>
    </source>
</evidence>
<keyword evidence="1" id="KW-0472">Membrane</keyword>
<dbReference type="EMBL" id="CACURZ010000005">
    <property type="protein sequence ID" value="CAA6341118.1"/>
    <property type="molecule type" value="Genomic_DNA"/>
</dbReference>
<evidence type="ECO:0000313" key="18">
    <source>
        <dbReference type="Proteomes" id="UP000032274"/>
    </source>
</evidence>
<dbReference type="EMBL" id="CACTWD010000005">
    <property type="protein sequence ID" value="CAA4678854.1"/>
    <property type="molecule type" value="Genomic_DNA"/>
</dbReference>
<reference evidence="14 23" key="4">
    <citation type="submission" date="2018-11" db="EMBL/GenBank/DDBJ databases">
        <title>Genomic profiling of Staphylococcus species from a Poultry farm system in KwaZulu-Natal, South Africa.</title>
        <authorList>
            <person name="Amoako D.G."/>
            <person name="Somboro A.M."/>
            <person name="Abia A.L.K."/>
            <person name="Bester L.A."/>
            <person name="Essack S.Y."/>
        </authorList>
    </citation>
    <scope>NUCLEOTIDE SEQUENCE [LARGE SCALE GENOMIC DNA]</scope>
    <source>
        <strain evidence="14 23">SA9</strain>
    </source>
</reference>
<evidence type="ECO:0000313" key="31">
    <source>
        <dbReference type="Proteomes" id="UP000507112"/>
    </source>
</evidence>
<dbReference type="PIRSF" id="PIRSF016789">
    <property type="entry name" value="DUF454"/>
    <property type="match status" value="1"/>
</dbReference>
<dbReference type="PANTHER" id="PTHR35813">
    <property type="entry name" value="INNER MEMBRANE PROTEIN YBAN"/>
    <property type="match status" value="1"/>
</dbReference>
<evidence type="ECO:0000313" key="21">
    <source>
        <dbReference type="Proteomes" id="UP000250286"/>
    </source>
</evidence>
<dbReference type="OMA" id="SPRFHDW"/>
<keyword evidence="1" id="KW-0812">Transmembrane</keyword>
<dbReference type="Proteomes" id="UP000443708">
    <property type="component" value="Unassembled WGS sequence"/>
</dbReference>
<dbReference type="GO" id="GO:0005886">
    <property type="term" value="C:plasma membrane"/>
    <property type="evidence" value="ECO:0007669"/>
    <property type="project" value="TreeGrafter"/>
</dbReference>
<dbReference type="EMBL" id="CACTQT010000003">
    <property type="protein sequence ID" value="CAA4361655.1"/>
    <property type="molecule type" value="Genomic_DNA"/>
</dbReference>
<evidence type="ECO:0000313" key="32">
    <source>
        <dbReference type="Proteomes" id="UP000507408"/>
    </source>
</evidence>
<proteinExistence type="predicted"/>
<dbReference type="EMBL" id="UHAI01000002">
    <property type="protein sequence ID" value="SUK18237.1"/>
    <property type="molecule type" value="Genomic_DNA"/>
</dbReference>
<dbReference type="Proteomes" id="UP000505390">
    <property type="component" value="Unassembled WGS sequence"/>
</dbReference>
<evidence type="ECO:0000313" key="19">
    <source>
        <dbReference type="Proteomes" id="UP000197894"/>
    </source>
</evidence>
<evidence type="ECO:0000313" key="24">
    <source>
        <dbReference type="Proteomes" id="UP000442696"/>
    </source>
</evidence>
<evidence type="ECO:0000313" key="9">
    <source>
        <dbReference type="EMBL" id="CAC8215102.1"/>
    </source>
</evidence>
<evidence type="ECO:0000256" key="1">
    <source>
        <dbReference type="SAM" id="Phobius"/>
    </source>
</evidence>
<dbReference type="Proteomes" id="UP000459702">
    <property type="component" value="Unassembled WGS sequence"/>
</dbReference>
<evidence type="ECO:0000313" key="17">
    <source>
        <dbReference type="EMBL" id="SUK18237.1"/>
    </source>
</evidence>
<evidence type="ECO:0000313" key="33">
    <source>
        <dbReference type="Proteomes" id="UP000547874"/>
    </source>
</evidence>
<reference evidence="20 21" key="3">
    <citation type="submission" date="2018-06" db="EMBL/GenBank/DDBJ databases">
        <authorList>
            <consortium name="Pathogen Informatics"/>
            <person name="Doyle S."/>
        </authorList>
    </citation>
    <scope>NUCLEOTIDE SEQUENCE [LARGE SCALE GENOMIC DNA]</scope>
    <source>
        <strain evidence="16 21">EOE173</strain>
        <strain evidence="15 20">NCTC7878</strain>
        <strain evidence="17 22">NCTC7972</strain>
    </source>
</reference>
<evidence type="ECO:0000313" key="28">
    <source>
        <dbReference type="Proteomes" id="UP000459586"/>
    </source>
</evidence>
<keyword evidence="1" id="KW-1133">Transmembrane helix</keyword>
<dbReference type="Proteomes" id="UP000249913">
    <property type="component" value="Unassembled WGS sequence"/>
</dbReference>
<dbReference type="EMBL" id="UELG01000005">
    <property type="protein sequence ID" value="SRZ65458.1"/>
    <property type="molecule type" value="Genomic_DNA"/>
</dbReference>
<sequence length="127" mass="14561">MRLILIVIGLIFTALGIAGAVLPLLPTTPFLLVAVFCFARSSDRFYNWLINQKIYKEYVENFYLHRGYTLQQKIKILISLYIVIGFSIYMVDVLAVRIGLIIMVIIQTAVLFTFVKTLPKSNNKIEE</sequence>